<keyword evidence="3" id="KW-1185">Reference proteome</keyword>
<dbReference type="InterPro" id="IPR039422">
    <property type="entry name" value="MarR/SlyA-like"/>
</dbReference>
<dbReference type="SMART" id="SM00347">
    <property type="entry name" value="HTH_MARR"/>
    <property type="match status" value="1"/>
</dbReference>
<dbReference type="Proteomes" id="UP000616724">
    <property type="component" value="Unassembled WGS sequence"/>
</dbReference>
<dbReference type="AlphaFoldDB" id="A0A8J3RTI7"/>
<dbReference type="EMBL" id="BOOH01000047">
    <property type="protein sequence ID" value="GIH79314.1"/>
    <property type="molecule type" value="Genomic_DNA"/>
</dbReference>
<dbReference type="GO" id="GO:0003700">
    <property type="term" value="F:DNA-binding transcription factor activity"/>
    <property type="evidence" value="ECO:0007669"/>
    <property type="project" value="InterPro"/>
</dbReference>
<sequence length="159" mass="17100">MADDMPGDPFHPADPVDRLDRALLALRRFFEAPAAVPDSAQCVELSTLLIVDAVATGTPDDDSGGVSIGAVARALAVSPSTASRLVDRAVVHQMVIRQSSSASRRHTVLTLTDAGRALHERALAYRTARLRSLLHGWSDQERQTFADLMARFAAAVLSR</sequence>
<feature type="domain" description="HTH marR-type" evidence="1">
    <location>
        <begin position="16"/>
        <end position="154"/>
    </location>
</feature>
<evidence type="ECO:0000259" key="1">
    <source>
        <dbReference type="PROSITE" id="PS50995"/>
    </source>
</evidence>
<dbReference type="GO" id="GO:0006950">
    <property type="term" value="P:response to stress"/>
    <property type="evidence" value="ECO:0007669"/>
    <property type="project" value="TreeGrafter"/>
</dbReference>
<comment type="caution">
    <text evidence="2">The sequence shown here is derived from an EMBL/GenBank/DDBJ whole genome shotgun (WGS) entry which is preliminary data.</text>
</comment>
<dbReference type="InterPro" id="IPR036390">
    <property type="entry name" value="WH_DNA-bd_sf"/>
</dbReference>
<gene>
    <name evidence="2" type="ORF">Plo01_57430</name>
</gene>
<reference evidence="2 3" key="1">
    <citation type="submission" date="2021-01" db="EMBL/GenBank/DDBJ databases">
        <title>Whole genome shotgun sequence of Planobispora longispora NBRC 13918.</title>
        <authorList>
            <person name="Komaki H."/>
            <person name="Tamura T."/>
        </authorList>
    </citation>
    <scope>NUCLEOTIDE SEQUENCE [LARGE SCALE GENOMIC DNA]</scope>
    <source>
        <strain evidence="2 3">NBRC 13918</strain>
    </source>
</reference>
<organism evidence="2 3">
    <name type="scientific">Planobispora longispora</name>
    <dbReference type="NCBI Taxonomy" id="28887"/>
    <lineage>
        <taxon>Bacteria</taxon>
        <taxon>Bacillati</taxon>
        <taxon>Actinomycetota</taxon>
        <taxon>Actinomycetes</taxon>
        <taxon>Streptosporangiales</taxon>
        <taxon>Streptosporangiaceae</taxon>
        <taxon>Planobispora</taxon>
    </lineage>
</organism>
<dbReference type="PANTHER" id="PTHR33164">
    <property type="entry name" value="TRANSCRIPTIONAL REGULATOR, MARR FAMILY"/>
    <property type="match status" value="1"/>
</dbReference>
<dbReference type="SUPFAM" id="SSF46785">
    <property type="entry name" value="Winged helix' DNA-binding domain"/>
    <property type="match status" value="1"/>
</dbReference>
<dbReference type="InterPro" id="IPR000835">
    <property type="entry name" value="HTH_MarR-typ"/>
</dbReference>
<dbReference type="PROSITE" id="PS50995">
    <property type="entry name" value="HTH_MARR_2"/>
    <property type="match status" value="1"/>
</dbReference>
<dbReference type="InterPro" id="IPR036388">
    <property type="entry name" value="WH-like_DNA-bd_sf"/>
</dbReference>
<dbReference type="PANTHER" id="PTHR33164:SF43">
    <property type="entry name" value="HTH-TYPE TRANSCRIPTIONAL REPRESSOR YETL"/>
    <property type="match status" value="1"/>
</dbReference>
<dbReference type="Gene3D" id="1.10.10.10">
    <property type="entry name" value="Winged helix-like DNA-binding domain superfamily/Winged helix DNA-binding domain"/>
    <property type="match status" value="1"/>
</dbReference>
<evidence type="ECO:0000313" key="2">
    <source>
        <dbReference type="EMBL" id="GIH79314.1"/>
    </source>
</evidence>
<proteinExistence type="predicted"/>
<evidence type="ECO:0000313" key="3">
    <source>
        <dbReference type="Proteomes" id="UP000616724"/>
    </source>
</evidence>
<protein>
    <recommendedName>
        <fullName evidence="1">HTH marR-type domain-containing protein</fullName>
    </recommendedName>
</protein>
<accession>A0A8J3RTI7</accession>
<name>A0A8J3RTI7_9ACTN</name>